<reference evidence="1" key="1">
    <citation type="journal article" date="2011" name="PLoS Pathog.">
        <title>Dynamic evolution of pathogenicity revealed by sequencing and comparative genomics of 19 Pseudomonas syringae isolates.</title>
        <authorList>
            <person name="Baltrus D.A."/>
            <person name="Nishimura M.T."/>
            <person name="Romanchuk A."/>
            <person name="Chang J.H."/>
            <person name="Mukhtar M.S."/>
            <person name="Cherkis K."/>
            <person name="Roach J."/>
            <person name="Grant S.R."/>
            <person name="Jones C.D."/>
            <person name="Dangl J.L."/>
        </authorList>
    </citation>
    <scope>NUCLEOTIDE SEQUENCE</scope>
    <source>
        <strain evidence="1">Cit 7</strain>
    </source>
</reference>
<name>A0A8T8M1V2_PSESX</name>
<protein>
    <submittedName>
        <fullName evidence="1">Uncharacterized protein</fullName>
    </submittedName>
</protein>
<evidence type="ECO:0000313" key="1">
    <source>
        <dbReference type="EMBL" id="QUP67423.1"/>
    </source>
</evidence>
<dbReference type="RefSeq" id="WP_003368214.1">
    <property type="nucleotide sequence ID" value="NZ_CP073636.1"/>
</dbReference>
<reference evidence="1" key="2">
    <citation type="submission" date="2021-04" db="EMBL/GenBank/DDBJ databases">
        <title>A complete genome sequence for Pseudomonas syringae Cit7.</title>
        <authorList>
            <person name="Baltrus D.A."/>
        </authorList>
    </citation>
    <scope>NUCLEOTIDE SEQUENCE</scope>
    <source>
        <strain evidence="1">Cit 7</strain>
    </source>
</reference>
<sequence>MAKPTTIAEINALYSYKDEVPNGTNDGKLVSCGQHGDYNELETVYATKLKKCVDADDINHQDAIDILHSACKLVKNPRQRKDFYDHIDAKLKELID</sequence>
<dbReference type="Proteomes" id="UP000005924">
    <property type="component" value="Chromosome"/>
</dbReference>
<accession>A0A8T8M1V2</accession>
<organism evidence="1 2">
    <name type="scientific">Pseudomonas syringae Cit 7</name>
    <dbReference type="NCBI Taxonomy" id="629264"/>
    <lineage>
        <taxon>Bacteria</taxon>
        <taxon>Pseudomonadati</taxon>
        <taxon>Pseudomonadota</taxon>
        <taxon>Gammaproteobacteria</taxon>
        <taxon>Pseudomonadales</taxon>
        <taxon>Pseudomonadaceae</taxon>
        <taxon>Pseudomonas</taxon>
        <taxon>Pseudomonas syringae</taxon>
    </lineage>
</organism>
<gene>
    <name evidence="1" type="ORF">PSYCIT7_007275</name>
</gene>
<dbReference type="EMBL" id="CP073636">
    <property type="protein sequence ID" value="QUP67423.1"/>
    <property type="molecule type" value="Genomic_DNA"/>
</dbReference>
<evidence type="ECO:0000313" key="2">
    <source>
        <dbReference type="Proteomes" id="UP000005924"/>
    </source>
</evidence>
<dbReference type="AlphaFoldDB" id="A0A8T8M1V2"/>
<proteinExistence type="predicted"/>